<dbReference type="Pfam" id="PF00403">
    <property type="entry name" value="HMA"/>
    <property type="match status" value="2"/>
</dbReference>
<evidence type="ECO:0000256" key="3">
    <source>
        <dbReference type="ARBA" id="ARBA00022475"/>
    </source>
</evidence>
<dbReference type="PRINTS" id="PR00941">
    <property type="entry name" value="CDATPASE"/>
</dbReference>
<dbReference type="NCBIfam" id="TIGR01512">
    <property type="entry name" value="ATPase-IB2_Cd"/>
    <property type="match status" value="1"/>
</dbReference>
<accession>A0AAE3II01</accession>
<feature type="transmembrane region" description="Helical" evidence="15">
    <location>
        <begin position="753"/>
        <end position="771"/>
    </location>
</feature>
<dbReference type="SFLD" id="SFLDG00002">
    <property type="entry name" value="C1.7:_P-type_atpase_like"/>
    <property type="match status" value="1"/>
</dbReference>
<dbReference type="InterPro" id="IPR044492">
    <property type="entry name" value="P_typ_ATPase_HD_dom"/>
</dbReference>
<dbReference type="SUPFAM" id="SSF55008">
    <property type="entry name" value="HMA, heavy metal-associated domain"/>
    <property type="match status" value="2"/>
</dbReference>
<keyword evidence="18" id="KW-1185">Reference proteome</keyword>
<dbReference type="EMBL" id="JAOQJZ010000006">
    <property type="protein sequence ID" value="MCU6705789.1"/>
    <property type="molecule type" value="Genomic_DNA"/>
</dbReference>
<dbReference type="InterPro" id="IPR023298">
    <property type="entry name" value="ATPase_P-typ_TM_dom_sf"/>
</dbReference>
<reference evidence="17 18" key="1">
    <citation type="journal article" date="2021" name="ISME Commun">
        <title>Automated analysis of genomic sequences facilitates high-throughput and comprehensive description of bacteria.</title>
        <authorList>
            <person name="Hitch T.C.A."/>
        </authorList>
    </citation>
    <scope>NUCLEOTIDE SEQUENCE [LARGE SCALE GENOMIC DNA]</scope>
    <source>
        <strain evidence="17 18">Sanger_31</strain>
    </source>
</reference>
<comment type="subcellular location">
    <subcellularLocation>
        <location evidence="1">Cell membrane</location>
        <topology evidence="1">Multi-pass membrane protein</topology>
    </subcellularLocation>
</comment>
<dbReference type="NCBIfam" id="TIGR01525">
    <property type="entry name" value="ATPase-IB_hvy"/>
    <property type="match status" value="1"/>
</dbReference>
<dbReference type="InterPro" id="IPR051014">
    <property type="entry name" value="Cation_Transport_ATPase_IB"/>
</dbReference>
<evidence type="ECO:0000313" key="17">
    <source>
        <dbReference type="EMBL" id="MCU6705789.1"/>
    </source>
</evidence>
<keyword evidence="4" id="KW-0104">Cadmium</keyword>
<evidence type="ECO:0000256" key="4">
    <source>
        <dbReference type="ARBA" id="ARBA00022539"/>
    </source>
</evidence>
<protein>
    <recommendedName>
        <fullName evidence="13">Cd(2+)-exporting ATPase</fullName>
        <ecNumber evidence="13">7.2.2.21</ecNumber>
    </recommendedName>
</protein>
<keyword evidence="9 15" id="KW-0067">ATP-binding</keyword>
<feature type="domain" description="HMA" evidence="16">
    <location>
        <begin position="79"/>
        <end position="142"/>
    </location>
</feature>
<dbReference type="GO" id="GO:0005886">
    <property type="term" value="C:plasma membrane"/>
    <property type="evidence" value="ECO:0007669"/>
    <property type="project" value="UniProtKB-SubCell"/>
</dbReference>
<dbReference type="Gene3D" id="3.30.70.100">
    <property type="match status" value="2"/>
</dbReference>
<evidence type="ECO:0000256" key="7">
    <source>
        <dbReference type="ARBA" id="ARBA00022723"/>
    </source>
</evidence>
<dbReference type="Pfam" id="PF00702">
    <property type="entry name" value="Hydrolase"/>
    <property type="match status" value="1"/>
</dbReference>
<keyword evidence="8 15" id="KW-0547">Nucleotide-binding</keyword>
<dbReference type="SFLD" id="SFLDS00003">
    <property type="entry name" value="Haloacid_Dehalogenase"/>
    <property type="match status" value="1"/>
</dbReference>
<dbReference type="AlphaFoldDB" id="A0AAE3II01"/>
<dbReference type="RefSeq" id="WP_267301053.1">
    <property type="nucleotide sequence ID" value="NZ_JAOQJZ010000006.1"/>
</dbReference>
<evidence type="ECO:0000256" key="8">
    <source>
        <dbReference type="ARBA" id="ARBA00022741"/>
    </source>
</evidence>
<feature type="transmembrane region" description="Helical" evidence="15">
    <location>
        <begin position="195"/>
        <end position="217"/>
    </location>
</feature>
<dbReference type="SUPFAM" id="SSF81653">
    <property type="entry name" value="Calcium ATPase, transduction domain A"/>
    <property type="match status" value="1"/>
</dbReference>
<gene>
    <name evidence="17" type="ORF">OCV57_07620</name>
</gene>
<feature type="transmembrane region" description="Helical" evidence="15">
    <location>
        <begin position="730"/>
        <end position="747"/>
    </location>
</feature>
<dbReference type="CDD" id="cd00371">
    <property type="entry name" value="HMA"/>
    <property type="match status" value="2"/>
</dbReference>
<dbReference type="SUPFAM" id="SSF81665">
    <property type="entry name" value="Calcium ATPase, transmembrane domain M"/>
    <property type="match status" value="1"/>
</dbReference>
<feature type="transmembrane region" description="Helical" evidence="15">
    <location>
        <begin position="425"/>
        <end position="450"/>
    </location>
</feature>
<keyword evidence="7 15" id="KW-0479">Metal-binding</keyword>
<dbReference type="InterPro" id="IPR017969">
    <property type="entry name" value="Heavy-metal-associated_CS"/>
</dbReference>
<dbReference type="Proteomes" id="UP001208131">
    <property type="component" value="Unassembled WGS sequence"/>
</dbReference>
<dbReference type="InterPro" id="IPR027256">
    <property type="entry name" value="P-typ_ATPase_IB"/>
</dbReference>
<evidence type="ECO:0000256" key="9">
    <source>
        <dbReference type="ARBA" id="ARBA00022840"/>
    </source>
</evidence>
<dbReference type="GO" id="GO:0046872">
    <property type="term" value="F:metal ion binding"/>
    <property type="evidence" value="ECO:0007669"/>
    <property type="project" value="UniProtKB-KW"/>
</dbReference>
<dbReference type="PROSITE" id="PS00154">
    <property type="entry name" value="ATPASE_E1_E2"/>
    <property type="match status" value="1"/>
</dbReference>
<comment type="catalytic activity">
    <reaction evidence="14">
        <text>Cd(2+)(in) + ATP + H2O = Cd(2+)(out) + ADP + phosphate + H(+)</text>
        <dbReference type="Rhea" id="RHEA:12132"/>
        <dbReference type="ChEBI" id="CHEBI:15377"/>
        <dbReference type="ChEBI" id="CHEBI:15378"/>
        <dbReference type="ChEBI" id="CHEBI:30616"/>
        <dbReference type="ChEBI" id="CHEBI:43474"/>
        <dbReference type="ChEBI" id="CHEBI:48775"/>
        <dbReference type="ChEBI" id="CHEBI:456216"/>
        <dbReference type="EC" id="7.2.2.21"/>
    </reaction>
</comment>
<dbReference type="PROSITE" id="PS50846">
    <property type="entry name" value="HMA_2"/>
    <property type="match status" value="2"/>
</dbReference>
<evidence type="ECO:0000256" key="12">
    <source>
        <dbReference type="ARBA" id="ARBA00023136"/>
    </source>
</evidence>
<dbReference type="GO" id="GO:0008551">
    <property type="term" value="F:P-type cadmium transporter activity"/>
    <property type="evidence" value="ECO:0007669"/>
    <property type="project" value="UniProtKB-EC"/>
</dbReference>
<dbReference type="InterPro" id="IPR023299">
    <property type="entry name" value="ATPase_P-typ_cyto_dom_N"/>
</dbReference>
<evidence type="ECO:0000256" key="11">
    <source>
        <dbReference type="ARBA" id="ARBA00022989"/>
    </source>
</evidence>
<dbReference type="Gene3D" id="3.40.1110.10">
    <property type="entry name" value="Calcium-transporting ATPase, cytoplasmic domain N"/>
    <property type="match status" value="1"/>
</dbReference>
<keyword evidence="11 15" id="KW-1133">Transmembrane helix</keyword>
<dbReference type="Gene3D" id="2.70.150.10">
    <property type="entry name" value="Calcium-transporting ATPase, cytoplasmic transduction domain A"/>
    <property type="match status" value="1"/>
</dbReference>
<dbReference type="InterPro" id="IPR036412">
    <property type="entry name" value="HAD-like_sf"/>
</dbReference>
<dbReference type="EC" id="7.2.2.21" evidence="13"/>
<dbReference type="Gene3D" id="3.40.50.1000">
    <property type="entry name" value="HAD superfamily/HAD-like"/>
    <property type="match status" value="1"/>
</dbReference>
<dbReference type="InterPro" id="IPR006121">
    <property type="entry name" value="HMA_dom"/>
</dbReference>
<evidence type="ECO:0000256" key="14">
    <source>
        <dbReference type="ARBA" id="ARBA00049338"/>
    </source>
</evidence>
<feature type="domain" description="HMA" evidence="16">
    <location>
        <begin position="2"/>
        <end position="69"/>
    </location>
</feature>
<name>A0AAE3II01_9FIRM</name>
<dbReference type="PRINTS" id="PR00119">
    <property type="entry name" value="CATATPASE"/>
</dbReference>
<dbReference type="SUPFAM" id="SSF56784">
    <property type="entry name" value="HAD-like"/>
    <property type="match status" value="1"/>
</dbReference>
<keyword evidence="6 15" id="KW-0812">Transmembrane</keyword>
<proteinExistence type="inferred from homology"/>
<dbReference type="FunFam" id="2.70.150.10:FF:000002">
    <property type="entry name" value="Copper-transporting ATPase 1, putative"/>
    <property type="match status" value="1"/>
</dbReference>
<keyword evidence="5" id="KW-0597">Phosphoprotein</keyword>
<evidence type="ECO:0000256" key="5">
    <source>
        <dbReference type="ARBA" id="ARBA00022553"/>
    </source>
</evidence>
<dbReference type="Pfam" id="PF00122">
    <property type="entry name" value="E1-E2_ATPase"/>
    <property type="match status" value="1"/>
</dbReference>
<evidence type="ECO:0000256" key="15">
    <source>
        <dbReference type="RuleBase" id="RU362081"/>
    </source>
</evidence>
<dbReference type="InterPro" id="IPR018303">
    <property type="entry name" value="ATPase_P-typ_P_site"/>
</dbReference>
<feature type="transmembrane region" description="Helical" evidence="15">
    <location>
        <begin position="397"/>
        <end position="419"/>
    </location>
</feature>
<keyword evidence="12 15" id="KW-0472">Membrane</keyword>
<evidence type="ECO:0000259" key="16">
    <source>
        <dbReference type="PROSITE" id="PS50846"/>
    </source>
</evidence>
<dbReference type="GO" id="GO:0005524">
    <property type="term" value="F:ATP binding"/>
    <property type="evidence" value="ECO:0007669"/>
    <property type="project" value="UniProtKB-UniRule"/>
</dbReference>
<keyword evidence="10" id="KW-1278">Translocase</keyword>
<comment type="similarity">
    <text evidence="2 15">Belongs to the cation transport ATPase (P-type) (TC 3.A.3) family. Type IB subfamily.</text>
</comment>
<dbReference type="InterPro" id="IPR023214">
    <property type="entry name" value="HAD_sf"/>
</dbReference>
<dbReference type="InterPro" id="IPR036163">
    <property type="entry name" value="HMA_dom_sf"/>
</dbReference>
<dbReference type="InterPro" id="IPR059000">
    <property type="entry name" value="ATPase_P-type_domA"/>
</dbReference>
<comment type="caution">
    <text evidence="17">The sequence shown here is derived from an EMBL/GenBank/DDBJ whole genome shotgun (WGS) entry which is preliminary data.</text>
</comment>
<evidence type="ECO:0000256" key="13">
    <source>
        <dbReference type="ARBA" id="ARBA00039103"/>
    </source>
</evidence>
<evidence type="ECO:0000256" key="10">
    <source>
        <dbReference type="ARBA" id="ARBA00022967"/>
    </source>
</evidence>
<dbReference type="NCBIfam" id="TIGR01494">
    <property type="entry name" value="ATPase_P-type"/>
    <property type="match status" value="1"/>
</dbReference>
<dbReference type="InterPro" id="IPR008250">
    <property type="entry name" value="ATPase_P-typ_transduc_dom_A_sf"/>
</dbReference>
<keyword evidence="3 15" id="KW-1003">Cell membrane</keyword>
<sequence length="777" mass="83420">MSKMTLLLKELDCPHCAEKIEKRVGELSGVKSSNLDFINKKLTVDLDGDKNALFTEIENVVHKLEPDVSVKELGDCAEKTLYLKLEDLDCPNCGEKIANRVGELAGVISSNVDFISKKLTVKTDGSNPDLRIMIEDTVHQLEPDVTVKDYGAQTAEEEPVNDHKGEIVKLSVAIVFFIASMLLDKLGSGTACEYLSAGLAIVAYLIAGLDVVIAAVRNLVKGEAFDESLLMTIATVGAFALKDFREGAAVMLFFQVGELFQTIAVEKSRKSITKLMELKPESVTVVRNGKTYELPPEDILKNEMIAVKTGERIPLDGIVTEGESELDTSALTGEFLPVEVKAGDSVLSGSTNLRGLLKVRVTNTFHESAVSKILDMVQNSSERKAKTEKFITRFARVYTPAVVIAALALVFIPSFILGFDQFSKWLYRGLLFLVISCPCALVISVPLSFFAGIGGASKKGILIKGAKNLETMAKCKTLAVDKTGTLTKGKFTVLSVNPQGVSQDILLEAAAYAESMSTHPIGISIVQRYGKEIDGARLSDVEEIAGNGVRAKLDGKEILCGKKALLETNGIAAQSSEDSATAVYVALDGKFIGEILLGDEIKETSATAVSRLRELGVETVLLTGDKKDTAEKVAKKVGIKTFFSELLPENKVEKVEQLIKDPDRRLVAFAGDGINDAPVIARADIGIAMGGLGSDIAIEAADVVLMNDDPSSIADAVKISRKTMTIVRENIIFALGVKALVLIFGALGLAGMWLAVFADVGVAVIAILNALRSSRIK</sequence>
<organism evidence="17 18">
    <name type="scientific">Hominimerdicola aceti</name>
    <dbReference type="NCBI Taxonomy" id="2981726"/>
    <lineage>
        <taxon>Bacteria</taxon>
        <taxon>Bacillati</taxon>
        <taxon>Bacillota</taxon>
        <taxon>Clostridia</taxon>
        <taxon>Eubacteriales</taxon>
        <taxon>Oscillospiraceae</taxon>
        <taxon>Hominimerdicola</taxon>
    </lineage>
</organism>
<evidence type="ECO:0000256" key="2">
    <source>
        <dbReference type="ARBA" id="ARBA00006024"/>
    </source>
</evidence>
<dbReference type="GO" id="GO:0016887">
    <property type="term" value="F:ATP hydrolysis activity"/>
    <property type="evidence" value="ECO:0007669"/>
    <property type="project" value="InterPro"/>
</dbReference>
<dbReference type="InterPro" id="IPR001757">
    <property type="entry name" value="P_typ_ATPase"/>
</dbReference>
<dbReference type="PANTHER" id="PTHR48085">
    <property type="entry name" value="CADMIUM/ZINC-TRANSPORTING ATPASE HMA2-RELATED"/>
    <property type="match status" value="1"/>
</dbReference>
<evidence type="ECO:0000313" key="18">
    <source>
        <dbReference type="Proteomes" id="UP001208131"/>
    </source>
</evidence>
<dbReference type="PANTHER" id="PTHR48085:SF5">
    <property type="entry name" value="CADMIUM_ZINC-TRANSPORTING ATPASE HMA4-RELATED"/>
    <property type="match status" value="1"/>
</dbReference>
<dbReference type="PROSITE" id="PS01047">
    <property type="entry name" value="HMA_1"/>
    <property type="match status" value="1"/>
</dbReference>
<dbReference type="SFLD" id="SFLDF00027">
    <property type="entry name" value="p-type_atpase"/>
    <property type="match status" value="1"/>
</dbReference>
<evidence type="ECO:0000256" key="6">
    <source>
        <dbReference type="ARBA" id="ARBA00022692"/>
    </source>
</evidence>
<evidence type="ECO:0000256" key="1">
    <source>
        <dbReference type="ARBA" id="ARBA00004651"/>
    </source>
</evidence>